<dbReference type="Proteomes" id="UP001500393">
    <property type="component" value="Unassembled WGS sequence"/>
</dbReference>
<organism evidence="2 3">
    <name type="scientific">Kribbella sancticallisti</name>
    <dbReference type="NCBI Taxonomy" id="460087"/>
    <lineage>
        <taxon>Bacteria</taxon>
        <taxon>Bacillati</taxon>
        <taxon>Actinomycetota</taxon>
        <taxon>Actinomycetes</taxon>
        <taxon>Propionibacteriales</taxon>
        <taxon>Kribbellaceae</taxon>
        <taxon>Kribbella</taxon>
    </lineage>
</organism>
<evidence type="ECO:0000313" key="2">
    <source>
        <dbReference type="EMBL" id="GAA1581398.1"/>
    </source>
</evidence>
<protein>
    <recommendedName>
        <fullName evidence="4">YD repeat-containing protein</fullName>
    </recommendedName>
</protein>
<name>A0ABP4PLA7_9ACTN</name>
<feature type="region of interest" description="Disordered" evidence="1">
    <location>
        <begin position="1"/>
        <end position="25"/>
    </location>
</feature>
<accession>A0ABP4PLA7</accession>
<sequence>MGPRQCARASPTTDPYPMEYDHKTSDAPPTYTVRAYDAAGKQIYATPKTQCKWTAQMDGCYTDAEGKRVVFSGGLRRRGG</sequence>
<keyword evidence="3" id="KW-1185">Reference proteome</keyword>
<evidence type="ECO:0000256" key="1">
    <source>
        <dbReference type="SAM" id="MobiDB-lite"/>
    </source>
</evidence>
<reference evidence="3" key="1">
    <citation type="journal article" date="2019" name="Int. J. Syst. Evol. Microbiol.">
        <title>The Global Catalogue of Microorganisms (GCM) 10K type strain sequencing project: providing services to taxonomists for standard genome sequencing and annotation.</title>
        <authorList>
            <consortium name="The Broad Institute Genomics Platform"/>
            <consortium name="The Broad Institute Genome Sequencing Center for Infectious Disease"/>
            <person name="Wu L."/>
            <person name="Ma J."/>
        </authorList>
    </citation>
    <scope>NUCLEOTIDE SEQUENCE [LARGE SCALE GENOMIC DNA]</scope>
    <source>
        <strain evidence="3">JCM 14969</strain>
    </source>
</reference>
<dbReference type="EMBL" id="BAAAOS010000020">
    <property type="protein sequence ID" value="GAA1581398.1"/>
    <property type="molecule type" value="Genomic_DNA"/>
</dbReference>
<evidence type="ECO:0008006" key="4">
    <source>
        <dbReference type="Google" id="ProtNLM"/>
    </source>
</evidence>
<proteinExistence type="predicted"/>
<gene>
    <name evidence="2" type="ORF">GCM10009789_39070</name>
</gene>
<comment type="caution">
    <text evidence="2">The sequence shown here is derived from an EMBL/GenBank/DDBJ whole genome shotgun (WGS) entry which is preliminary data.</text>
</comment>
<evidence type="ECO:0000313" key="3">
    <source>
        <dbReference type="Proteomes" id="UP001500393"/>
    </source>
</evidence>